<dbReference type="AlphaFoldDB" id="A0A2N3LKR9"/>
<dbReference type="Pfam" id="PF04327">
    <property type="entry name" value="Peptidase_Prp"/>
    <property type="match status" value="1"/>
</dbReference>
<evidence type="ECO:0000256" key="1">
    <source>
        <dbReference type="ARBA" id="ARBA00022517"/>
    </source>
</evidence>
<protein>
    <recommendedName>
        <fullName evidence="6">Ribosomal processing cysteine protease Prp</fullName>
    </recommendedName>
</protein>
<evidence type="ECO:0000256" key="5">
    <source>
        <dbReference type="ARBA" id="ARBA00044503"/>
    </source>
</evidence>
<proteinExistence type="inferred from homology"/>
<dbReference type="CDD" id="cd16332">
    <property type="entry name" value="Prp-like"/>
    <property type="match status" value="1"/>
</dbReference>
<keyword evidence="8" id="KW-1185">Reference proteome</keyword>
<keyword evidence="2 7" id="KW-0645">Protease</keyword>
<dbReference type="InterPro" id="IPR007422">
    <property type="entry name" value="Peptidase_Prp"/>
</dbReference>
<dbReference type="Proteomes" id="UP000233440">
    <property type="component" value="Unassembled WGS sequence"/>
</dbReference>
<dbReference type="GO" id="GO:0008234">
    <property type="term" value="F:cysteine-type peptidase activity"/>
    <property type="evidence" value="ECO:0007669"/>
    <property type="project" value="UniProtKB-KW"/>
</dbReference>
<comment type="caution">
    <text evidence="7">The sequence shown here is derived from an EMBL/GenBank/DDBJ whole genome shotgun (WGS) entry which is preliminary data.</text>
</comment>
<dbReference type="EMBL" id="PIQO01000006">
    <property type="protein sequence ID" value="PKR85216.1"/>
    <property type="molecule type" value="Genomic_DNA"/>
</dbReference>
<dbReference type="PANTHER" id="PTHR39178">
    <property type="entry name" value="HYPOTHETICAL RIBOSOME-ASSOCIATED PROTEIN"/>
    <property type="match status" value="1"/>
</dbReference>
<dbReference type="NCBIfam" id="NF011126">
    <property type="entry name" value="PRK14553.1-6"/>
    <property type="match status" value="1"/>
</dbReference>
<dbReference type="Gene3D" id="3.30.70.1490">
    <property type="entry name" value="Cysteine protease Prp"/>
    <property type="match status" value="1"/>
</dbReference>
<evidence type="ECO:0000313" key="8">
    <source>
        <dbReference type="Proteomes" id="UP000233440"/>
    </source>
</evidence>
<evidence type="ECO:0000256" key="6">
    <source>
        <dbReference type="ARBA" id="ARBA00044538"/>
    </source>
</evidence>
<organism evidence="7 8">
    <name type="scientific">Heyndrickxia camelliae</name>
    <dbReference type="NCBI Taxonomy" id="1707093"/>
    <lineage>
        <taxon>Bacteria</taxon>
        <taxon>Bacillati</taxon>
        <taxon>Bacillota</taxon>
        <taxon>Bacilli</taxon>
        <taxon>Bacillales</taxon>
        <taxon>Bacillaceae</taxon>
        <taxon>Heyndrickxia</taxon>
    </lineage>
</organism>
<dbReference type="GO" id="GO:0042254">
    <property type="term" value="P:ribosome biogenesis"/>
    <property type="evidence" value="ECO:0007669"/>
    <property type="project" value="UniProtKB-KW"/>
</dbReference>
<keyword evidence="1" id="KW-0690">Ribosome biogenesis</keyword>
<name>A0A2N3LKR9_9BACI</name>
<dbReference type="InterPro" id="IPR036764">
    <property type="entry name" value="Peptidase_Prp_sf"/>
</dbReference>
<keyword evidence="3" id="KW-0378">Hydrolase</keyword>
<dbReference type="RefSeq" id="WP_101354193.1">
    <property type="nucleotide sequence ID" value="NZ_PIQO01000006.1"/>
</dbReference>
<evidence type="ECO:0000313" key="7">
    <source>
        <dbReference type="EMBL" id="PKR85216.1"/>
    </source>
</evidence>
<reference evidence="7 8" key="1">
    <citation type="submission" date="2017-11" db="EMBL/GenBank/DDBJ databases">
        <title>Bacillus camelliae sp. nov., isolated from pu'er tea.</title>
        <authorList>
            <person name="Niu L."/>
        </authorList>
    </citation>
    <scope>NUCLEOTIDE SEQUENCE [LARGE SCALE GENOMIC DNA]</scope>
    <source>
        <strain evidence="7 8">7578-1</strain>
    </source>
</reference>
<evidence type="ECO:0000256" key="3">
    <source>
        <dbReference type="ARBA" id="ARBA00022801"/>
    </source>
</evidence>
<comment type="similarity">
    <text evidence="5">Belongs to the Prp family.</text>
</comment>
<dbReference type="GO" id="GO:0006508">
    <property type="term" value="P:proteolysis"/>
    <property type="evidence" value="ECO:0007669"/>
    <property type="project" value="UniProtKB-KW"/>
</dbReference>
<dbReference type="OrthoDB" id="48998at2"/>
<sequence>MIHVQVKRNSDGNISSFRMRGHADFAEKGQDIVCAGASAVSFGSINAIMELTGVKPLIKQSEGGYLECKIPNTLPSNQAEKVQLLLQGMVVSLQTIEQDYGKYIKITFG</sequence>
<dbReference type="PANTHER" id="PTHR39178:SF1">
    <property type="entry name" value="RIBOSOMAL-PROCESSING CYSTEINE PROTEASE PRP"/>
    <property type="match status" value="1"/>
</dbReference>
<dbReference type="SUPFAM" id="SSF118010">
    <property type="entry name" value="TM1457-like"/>
    <property type="match status" value="1"/>
</dbReference>
<keyword evidence="4" id="KW-0788">Thiol protease</keyword>
<gene>
    <name evidence="7" type="ORF">CWO92_10715</name>
</gene>
<accession>A0A2N3LKR9</accession>
<evidence type="ECO:0000256" key="2">
    <source>
        <dbReference type="ARBA" id="ARBA00022670"/>
    </source>
</evidence>
<evidence type="ECO:0000256" key="4">
    <source>
        <dbReference type="ARBA" id="ARBA00022807"/>
    </source>
</evidence>